<protein>
    <submittedName>
        <fullName evidence="1">Uncharacterized protein</fullName>
    </submittedName>
</protein>
<gene>
    <name evidence="1" type="ORF">FSCOSCO3_A000111</name>
</gene>
<sequence length="144" mass="15476">MIMRDILVEATVSRYTLAVCQKISLGSSDADATLCQVPATSVAQIATASSFSCDPRDCKHKCASTIMRLIRHVVKGEAALTFAVVEQHFCWLTVPPCYSCSAKPMLSVYLAGSCYPPPHQTTSRGSSSITAGLRTCQNDTVLDI</sequence>
<dbReference type="Proteomes" id="UP001314229">
    <property type="component" value="Unassembled WGS sequence"/>
</dbReference>
<keyword evidence="2" id="KW-1185">Reference proteome</keyword>
<evidence type="ECO:0000313" key="2">
    <source>
        <dbReference type="Proteomes" id="UP001314229"/>
    </source>
</evidence>
<evidence type="ECO:0000313" key="1">
    <source>
        <dbReference type="EMBL" id="CAK6972344.1"/>
    </source>
</evidence>
<proteinExistence type="predicted"/>
<reference evidence="1 2" key="1">
    <citation type="submission" date="2024-01" db="EMBL/GenBank/DDBJ databases">
        <authorList>
            <person name="Alioto T."/>
            <person name="Alioto T."/>
            <person name="Gomez Garrido J."/>
        </authorList>
    </citation>
    <scope>NUCLEOTIDE SEQUENCE [LARGE SCALE GENOMIC DNA]</scope>
</reference>
<organism evidence="1 2">
    <name type="scientific">Scomber scombrus</name>
    <name type="common">Atlantic mackerel</name>
    <name type="synonym">Scomber vernalis</name>
    <dbReference type="NCBI Taxonomy" id="13677"/>
    <lineage>
        <taxon>Eukaryota</taxon>
        <taxon>Metazoa</taxon>
        <taxon>Chordata</taxon>
        <taxon>Craniata</taxon>
        <taxon>Vertebrata</taxon>
        <taxon>Euteleostomi</taxon>
        <taxon>Actinopterygii</taxon>
        <taxon>Neopterygii</taxon>
        <taxon>Teleostei</taxon>
        <taxon>Neoteleostei</taxon>
        <taxon>Acanthomorphata</taxon>
        <taxon>Pelagiaria</taxon>
        <taxon>Scombriformes</taxon>
        <taxon>Scombridae</taxon>
        <taxon>Scomber</taxon>
    </lineage>
</organism>
<accession>A0AAV1PN11</accession>
<name>A0AAV1PN11_SCOSC</name>
<comment type="caution">
    <text evidence="1">The sequence shown here is derived from an EMBL/GenBank/DDBJ whole genome shotgun (WGS) entry which is preliminary data.</text>
</comment>
<dbReference type="EMBL" id="CAWUFR010000199">
    <property type="protein sequence ID" value="CAK6972344.1"/>
    <property type="molecule type" value="Genomic_DNA"/>
</dbReference>
<dbReference type="AlphaFoldDB" id="A0AAV1PN11"/>